<dbReference type="EMBL" id="JAGGLV010000008">
    <property type="protein sequence ID" value="MBP2112593.1"/>
    <property type="molecule type" value="Genomic_DNA"/>
</dbReference>
<dbReference type="Pfam" id="PF04263">
    <property type="entry name" value="TPK_catalytic"/>
    <property type="match status" value="1"/>
</dbReference>
<dbReference type="NCBIfam" id="TIGR01378">
    <property type="entry name" value="thi_PPkinase"/>
    <property type="match status" value="1"/>
</dbReference>
<keyword evidence="3" id="KW-0418">Kinase</keyword>
<keyword evidence="8" id="KW-1185">Reference proteome</keyword>
<feature type="domain" description="Thiamin pyrophosphokinase thiamin-binding" evidence="6">
    <location>
        <begin position="149"/>
        <end position="215"/>
    </location>
</feature>
<keyword evidence="4" id="KW-0067">ATP-binding</keyword>
<keyword evidence="2" id="KW-0547">Nucleotide-binding</keyword>
<reference evidence="7 8" key="1">
    <citation type="submission" date="2021-03" db="EMBL/GenBank/DDBJ databases">
        <title>Genomic Encyclopedia of Type Strains, Phase IV (KMG-IV): sequencing the most valuable type-strain genomes for metagenomic binning, comparative biology and taxonomic classification.</title>
        <authorList>
            <person name="Goeker M."/>
        </authorList>
    </citation>
    <scope>NUCLEOTIDE SEQUENCE [LARGE SCALE GENOMIC DNA]</scope>
    <source>
        <strain evidence="7 8">DSM 101953</strain>
    </source>
</reference>
<dbReference type="SUPFAM" id="SSF63862">
    <property type="entry name" value="Thiamin pyrophosphokinase, substrate-binding domain"/>
    <property type="match status" value="1"/>
</dbReference>
<dbReference type="Proteomes" id="UP000773462">
    <property type="component" value="Unassembled WGS sequence"/>
</dbReference>
<evidence type="ECO:0000313" key="8">
    <source>
        <dbReference type="Proteomes" id="UP000773462"/>
    </source>
</evidence>
<dbReference type="InterPro" id="IPR053149">
    <property type="entry name" value="TPK"/>
</dbReference>
<evidence type="ECO:0000259" key="6">
    <source>
        <dbReference type="SMART" id="SM00983"/>
    </source>
</evidence>
<comment type="caution">
    <text evidence="7">The sequence shown here is derived from an EMBL/GenBank/DDBJ whole genome shotgun (WGS) entry which is preliminary data.</text>
</comment>
<evidence type="ECO:0000256" key="4">
    <source>
        <dbReference type="ARBA" id="ARBA00022840"/>
    </source>
</evidence>
<dbReference type="Pfam" id="PF04265">
    <property type="entry name" value="TPK_B1_binding"/>
    <property type="match status" value="1"/>
</dbReference>
<dbReference type="InterPro" id="IPR007371">
    <property type="entry name" value="TPK_catalytic"/>
</dbReference>
<name>A0ABS4NRA1_9BACL</name>
<evidence type="ECO:0000256" key="2">
    <source>
        <dbReference type="ARBA" id="ARBA00022741"/>
    </source>
</evidence>
<dbReference type="InterPro" id="IPR007373">
    <property type="entry name" value="Thiamin_PyroPKinase_B1-bd"/>
</dbReference>
<dbReference type="InterPro" id="IPR036371">
    <property type="entry name" value="TPK_B1-bd_sf"/>
</dbReference>
<keyword evidence="1 7" id="KW-0808">Transferase</keyword>
<dbReference type="PANTHER" id="PTHR41299">
    <property type="entry name" value="THIAMINE PYROPHOSPHOKINASE"/>
    <property type="match status" value="1"/>
</dbReference>
<dbReference type="EC" id="2.7.6.2" evidence="5"/>
<evidence type="ECO:0000313" key="7">
    <source>
        <dbReference type="EMBL" id="MBP2112593.1"/>
    </source>
</evidence>
<dbReference type="InterPro" id="IPR036759">
    <property type="entry name" value="TPK_catalytic_sf"/>
</dbReference>
<dbReference type="PANTHER" id="PTHR41299:SF1">
    <property type="entry name" value="THIAMINE PYROPHOSPHOKINASE"/>
    <property type="match status" value="1"/>
</dbReference>
<evidence type="ECO:0000256" key="3">
    <source>
        <dbReference type="ARBA" id="ARBA00022777"/>
    </source>
</evidence>
<organism evidence="7 8">
    <name type="scientific">Paenibacillus silagei</name>
    <dbReference type="NCBI Taxonomy" id="1670801"/>
    <lineage>
        <taxon>Bacteria</taxon>
        <taxon>Bacillati</taxon>
        <taxon>Bacillota</taxon>
        <taxon>Bacilli</taxon>
        <taxon>Bacillales</taxon>
        <taxon>Paenibacillaceae</taxon>
        <taxon>Paenibacillus</taxon>
    </lineage>
</organism>
<dbReference type="GO" id="GO:0004788">
    <property type="term" value="F:thiamine diphosphokinase activity"/>
    <property type="evidence" value="ECO:0007669"/>
    <property type="project" value="UniProtKB-EC"/>
</dbReference>
<accession>A0ABS4NRA1</accession>
<evidence type="ECO:0000256" key="1">
    <source>
        <dbReference type="ARBA" id="ARBA00022679"/>
    </source>
</evidence>
<dbReference type="Gene3D" id="3.40.50.10240">
    <property type="entry name" value="Thiamin pyrophosphokinase, catalytic domain"/>
    <property type="match status" value="1"/>
</dbReference>
<gene>
    <name evidence="7" type="ORF">J2Z70_002747</name>
</gene>
<dbReference type="SUPFAM" id="SSF63999">
    <property type="entry name" value="Thiamin pyrophosphokinase, catalytic domain"/>
    <property type="match status" value="1"/>
</dbReference>
<dbReference type="InterPro" id="IPR006282">
    <property type="entry name" value="Thi_PPkinase"/>
</dbReference>
<protein>
    <recommendedName>
        <fullName evidence="5">Thiamine diphosphokinase</fullName>
        <ecNumber evidence="5">2.7.6.2</ecNumber>
    </recommendedName>
</protein>
<dbReference type="CDD" id="cd07995">
    <property type="entry name" value="TPK"/>
    <property type="match status" value="1"/>
</dbReference>
<evidence type="ECO:0000256" key="5">
    <source>
        <dbReference type="NCBIfam" id="TIGR01378"/>
    </source>
</evidence>
<proteinExistence type="predicted"/>
<sequence>MNNKEGELLPSGRIVIVAGGELTAECLRLLDEEDYIIGADRGALFLIDHGFTPQLAVGDFDSVSPEALERIQAGSKKTISCDPVNKDLTDSEMALDLALNLQPQSILMIGVTGTRMDHTLASIQMMTRALQRQVACSIMDANNYITLTGSQAVVEERGYSYVSLLPLTPEVTGITLQGFQYPLENATLKLGQSLAVSNVLLEQSGTVHIESGLLLIIQSKD</sequence>
<dbReference type="SMART" id="SM00983">
    <property type="entry name" value="TPK_B1_binding"/>
    <property type="match status" value="1"/>
</dbReference>